<feature type="chain" id="PRO_5031341610" evidence="1">
    <location>
        <begin position="27"/>
        <end position="339"/>
    </location>
</feature>
<dbReference type="Proteomes" id="UP000586119">
    <property type="component" value="Unassembled WGS sequence"/>
</dbReference>
<dbReference type="EMBL" id="JACCDF010000020">
    <property type="protein sequence ID" value="NYS62459.1"/>
    <property type="molecule type" value="Genomic_DNA"/>
</dbReference>
<feature type="signal peptide" evidence="1">
    <location>
        <begin position="1"/>
        <end position="26"/>
    </location>
</feature>
<evidence type="ECO:0000256" key="1">
    <source>
        <dbReference type="SAM" id="SignalP"/>
    </source>
</evidence>
<keyword evidence="1" id="KW-0732">Signal</keyword>
<reference evidence="2 3" key="1">
    <citation type="journal article" date="2015" name="Int. J. Syst. Evol. Microbiol.">
        <title>Halomonas salicampi sp. nov., a halotolerant and alkalitolerant bacterium isolated from a saltern soil.</title>
        <authorList>
            <person name="Lee J.C."/>
            <person name="Kim Y.S."/>
            <person name="Yun B.S."/>
            <person name="Whang K.S."/>
        </authorList>
    </citation>
    <scope>NUCLEOTIDE SEQUENCE [LARGE SCALE GENOMIC DNA]</scope>
    <source>
        <strain evidence="2 3">BH103</strain>
    </source>
</reference>
<keyword evidence="3" id="KW-1185">Reference proteome</keyword>
<evidence type="ECO:0000313" key="2">
    <source>
        <dbReference type="EMBL" id="NYS62459.1"/>
    </source>
</evidence>
<gene>
    <name evidence="2" type="ORF">HZS81_17020</name>
</gene>
<comment type="caution">
    <text evidence="2">The sequence shown here is derived from an EMBL/GenBank/DDBJ whole genome shotgun (WGS) entry which is preliminary data.</text>
</comment>
<name>A0A7Z0LNY8_9GAMM</name>
<evidence type="ECO:0000313" key="3">
    <source>
        <dbReference type="Proteomes" id="UP000586119"/>
    </source>
</evidence>
<dbReference type="AlphaFoldDB" id="A0A7Z0LNY8"/>
<dbReference type="Pfam" id="PF11279">
    <property type="entry name" value="DUF3080"/>
    <property type="match status" value="1"/>
</dbReference>
<dbReference type="InterPro" id="IPR021431">
    <property type="entry name" value="DUF3080"/>
</dbReference>
<protein>
    <submittedName>
        <fullName evidence="2">DUF3080 family protein</fullName>
    </submittedName>
</protein>
<accession>A0A7Z0LNY8</accession>
<organism evidence="2 3">
    <name type="scientific">Vreelandella salicampi</name>
    <dbReference type="NCBI Taxonomy" id="1449798"/>
    <lineage>
        <taxon>Bacteria</taxon>
        <taxon>Pseudomonadati</taxon>
        <taxon>Pseudomonadota</taxon>
        <taxon>Gammaproteobacteria</taxon>
        <taxon>Oceanospirillales</taxon>
        <taxon>Halomonadaceae</taxon>
        <taxon>Vreelandella</taxon>
    </lineage>
</organism>
<dbReference type="PROSITE" id="PS51257">
    <property type="entry name" value="PROKAR_LIPOPROTEIN"/>
    <property type="match status" value="1"/>
</dbReference>
<sequence>MVRPCLLWMISSLLLFSLTGCGQGSGAESFWQDYHQQLSGSLNAADIDRSPPPNIGAFPERQSMLFDISETRASLLNVYALRECDITSLVAARNNQLGRVAPPSQQWLYERELWQRISHCWNTDAPNELSAENLERLREITLTKTKQLPYVSWNAIFDSSEWEKNFSRASQPLSATELNLSPETSDIKSGLDALHYLRDMTLHQFDREWEQDSSQLENHLKTLQERPLTAELLRSLMLATQRLDEANALLQSADQSRCLPAWGQTYLDQLAQTAFTWLSVIATLIDSHPVAPPAKWQRYYRAWISLEAPDAPWKNFQRALTTHTAARREFPACQASASD</sequence>
<proteinExistence type="predicted"/>